<gene>
    <name evidence="3" type="ORF">NDU88_008261</name>
</gene>
<dbReference type="AlphaFoldDB" id="A0AAV7VS20"/>
<organism evidence="3 4">
    <name type="scientific">Pleurodeles waltl</name>
    <name type="common">Iberian ribbed newt</name>
    <dbReference type="NCBI Taxonomy" id="8319"/>
    <lineage>
        <taxon>Eukaryota</taxon>
        <taxon>Metazoa</taxon>
        <taxon>Chordata</taxon>
        <taxon>Craniata</taxon>
        <taxon>Vertebrata</taxon>
        <taxon>Euteleostomi</taxon>
        <taxon>Amphibia</taxon>
        <taxon>Batrachia</taxon>
        <taxon>Caudata</taxon>
        <taxon>Salamandroidea</taxon>
        <taxon>Salamandridae</taxon>
        <taxon>Pleurodelinae</taxon>
        <taxon>Pleurodeles</taxon>
    </lineage>
</organism>
<dbReference type="PANTHER" id="PTHR46292:SF2">
    <property type="entry name" value="COILED-COIL DOMAIN-CONTAINING PROTEIN 102B"/>
    <property type="match status" value="1"/>
</dbReference>
<feature type="coiled-coil region" evidence="2">
    <location>
        <begin position="286"/>
        <end position="320"/>
    </location>
</feature>
<feature type="non-terminal residue" evidence="3">
    <location>
        <position position="333"/>
    </location>
</feature>
<evidence type="ECO:0000256" key="2">
    <source>
        <dbReference type="SAM" id="Coils"/>
    </source>
</evidence>
<evidence type="ECO:0000313" key="3">
    <source>
        <dbReference type="EMBL" id="KAJ1204484.1"/>
    </source>
</evidence>
<name>A0AAV7VS20_PLEWA</name>
<feature type="coiled-coil region" evidence="2">
    <location>
        <begin position="142"/>
        <end position="183"/>
    </location>
</feature>
<accession>A0AAV7VS20</accession>
<evidence type="ECO:0000256" key="1">
    <source>
        <dbReference type="ARBA" id="ARBA00023054"/>
    </source>
</evidence>
<protein>
    <recommendedName>
        <fullName evidence="5">Coiled-coil domain-containing protein 102B</fullName>
    </recommendedName>
</protein>
<dbReference type="EMBL" id="JANPWB010000003">
    <property type="protein sequence ID" value="KAJ1204484.1"/>
    <property type="molecule type" value="Genomic_DNA"/>
</dbReference>
<sequence length="333" mass="38349">MVPRFSLFFFRNKCCPNPKGQMEGVTILSKKNMSSENQLELNGGSHNLKTLTFPSGSPADCSQPSGEFYEMKPSAQLNQLSSIQHPYCNFDGIGDWDTREMLHARELEEVKSRVAQMEKTMRWWSDCTANWREKWSKVRAERNKAREEAGQLRLQLETTTKELSTIKKEVQDLIMKNKELNAEIHKKNCFLSKGACRRGEVCPVDIVGHHLHGEEIKNGTIIHLQEMGKRAVDISENPLRENLDITQNSELFHFGAHVGKPRQMVDAICRAQESELLKSSALQVHLEEIKITLEKERKLRATLEMRIKTLETELTQCKLKFEEVTRCKNHSQK</sequence>
<dbReference type="Proteomes" id="UP001066276">
    <property type="component" value="Chromosome 2_1"/>
</dbReference>
<keyword evidence="4" id="KW-1185">Reference proteome</keyword>
<evidence type="ECO:0000313" key="4">
    <source>
        <dbReference type="Proteomes" id="UP001066276"/>
    </source>
</evidence>
<dbReference type="PANTHER" id="PTHR46292">
    <property type="entry name" value="COILED-COIL DOMAIN-CONTAINING PROTEIN 102A"/>
    <property type="match status" value="1"/>
</dbReference>
<keyword evidence="1 2" id="KW-0175">Coiled coil</keyword>
<reference evidence="3" key="1">
    <citation type="journal article" date="2022" name="bioRxiv">
        <title>Sequencing and chromosome-scale assembly of the giantPleurodeles waltlgenome.</title>
        <authorList>
            <person name="Brown T."/>
            <person name="Elewa A."/>
            <person name="Iarovenko S."/>
            <person name="Subramanian E."/>
            <person name="Araus A.J."/>
            <person name="Petzold A."/>
            <person name="Susuki M."/>
            <person name="Suzuki K.-i.T."/>
            <person name="Hayashi T."/>
            <person name="Toyoda A."/>
            <person name="Oliveira C."/>
            <person name="Osipova E."/>
            <person name="Leigh N.D."/>
            <person name="Simon A."/>
            <person name="Yun M.H."/>
        </authorList>
    </citation>
    <scope>NUCLEOTIDE SEQUENCE</scope>
    <source>
        <strain evidence="3">20211129_DDA</strain>
        <tissue evidence="3">Liver</tissue>
    </source>
</reference>
<evidence type="ECO:0008006" key="5">
    <source>
        <dbReference type="Google" id="ProtNLM"/>
    </source>
</evidence>
<comment type="caution">
    <text evidence="3">The sequence shown here is derived from an EMBL/GenBank/DDBJ whole genome shotgun (WGS) entry which is preliminary data.</text>
</comment>
<proteinExistence type="predicted"/>